<dbReference type="PANTHER" id="PTHR21530">
    <property type="entry name" value="PHEROMONE SHUTDOWN PROTEIN"/>
    <property type="match status" value="1"/>
</dbReference>
<dbReference type="Pfam" id="PF01963">
    <property type="entry name" value="TraB_PrgY_gumN"/>
    <property type="match status" value="1"/>
</dbReference>
<keyword evidence="3" id="KW-1185">Reference proteome</keyword>
<keyword evidence="1" id="KW-0812">Transmembrane</keyword>
<feature type="transmembrane region" description="Helical" evidence="1">
    <location>
        <begin position="247"/>
        <end position="266"/>
    </location>
</feature>
<dbReference type="InterPro" id="IPR046345">
    <property type="entry name" value="TraB_PrgY-like"/>
</dbReference>
<proteinExistence type="predicted"/>
<name>A0A1M6RL28_PARC5</name>
<dbReference type="NCBIfam" id="TIGR00261">
    <property type="entry name" value="traB"/>
    <property type="match status" value="1"/>
</dbReference>
<evidence type="ECO:0000256" key="1">
    <source>
        <dbReference type="SAM" id="Phobius"/>
    </source>
</evidence>
<dbReference type="PANTHER" id="PTHR21530:SF7">
    <property type="entry name" value="TRAB DOMAIN-CONTAINING PROTEIN"/>
    <property type="match status" value="1"/>
</dbReference>
<keyword evidence="1" id="KW-0472">Membrane</keyword>
<feature type="transmembrane region" description="Helical" evidence="1">
    <location>
        <begin position="358"/>
        <end position="385"/>
    </location>
</feature>
<dbReference type="AlphaFoldDB" id="A0A1M6RL28"/>
<dbReference type="OrthoDB" id="9809330at2"/>
<feature type="transmembrane region" description="Helical" evidence="1">
    <location>
        <begin position="278"/>
        <end position="306"/>
    </location>
</feature>
<dbReference type="Proteomes" id="UP000184465">
    <property type="component" value="Unassembled WGS sequence"/>
</dbReference>
<keyword evidence="1" id="KW-1133">Transmembrane helix</keyword>
<sequence>MASSNIHKLSLNDKKIVLIGTAHVSQNSVNEVKKVIEGEQPDSVCVELCEERYNSLQDKDRWANMDIIKIIKEKKALLFLTNLIMASYQKKIAKQLGINPGQEMVQGIESAREANADIVLADRNIEITFRRILANLRLWDKIKLLFQLIYSIFDNEEISEEDLDKLKSEDMLNLALDDMTKSMPRLKTALVDERDKYLAQKIKEAPGEKIVAVLGAAHIPGVKREIFKENDLKDLKKLPKQKNIGKYISWGIPIIIILLIASTFLINRDIGTKQVWSWILWNGSLSAIGAAIAVAHPLSIITAFLAAPISSLNPLVAAGWFAGLVEVLVRKPNVKEFQNLSNDILSFKGFWKNKVTRTLLVVVLANLGSVLGTVISGTDIVRLFINSL</sequence>
<dbReference type="InterPro" id="IPR002816">
    <property type="entry name" value="TraB/PrgY/GumN_fam"/>
</dbReference>
<gene>
    <name evidence="2" type="ORF">SAMN02745912_03004</name>
</gene>
<dbReference type="STRING" id="1121301.SAMN02745912_03004"/>
<protein>
    <submittedName>
        <fullName evidence="2">Pheromone shutdown-related protein TraB</fullName>
    </submittedName>
</protein>
<organism evidence="2 3">
    <name type="scientific">Paramaledivibacter caminithermalis (strain DSM 15212 / CIP 107654 / DViRD3)</name>
    <name type="common">Clostridium caminithermale</name>
    <dbReference type="NCBI Taxonomy" id="1121301"/>
    <lineage>
        <taxon>Bacteria</taxon>
        <taxon>Bacillati</taxon>
        <taxon>Bacillota</taxon>
        <taxon>Clostridia</taxon>
        <taxon>Peptostreptococcales</taxon>
        <taxon>Caminicellaceae</taxon>
        <taxon>Paramaledivibacter</taxon>
    </lineage>
</organism>
<dbReference type="RefSeq" id="WP_073151835.1">
    <property type="nucleotide sequence ID" value="NZ_FRAG01000048.1"/>
</dbReference>
<feature type="transmembrane region" description="Helical" evidence="1">
    <location>
        <begin position="312"/>
        <end position="329"/>
    </location>
</feature>
<reference evidence="2 3" key="1">
    <citation type="submission" date="2016-11" db="EMBL/GenBank/DDBJ databases">
        <authorList>
            <person name="Jaros S."/>
            <person name="Januszkiewicz K."/>
            <person name="Wedrychowicz H."/>
        </authorList>
    </citation>
    <scope>NUCLEOTIDE SEQUENCE [LARGE SCALE GENOMIC DNA]</scope>
    <source>
        <strain evidence="2 3">DSM 15212</strain>
    </source>
</reference>
<dbReference type="EMBL" id="FRAG01000048">
    <property type="protein sequence ID" value="SHK33152.1"/>
    <property type="molecule type" value="Genomic_DNA"/>
</dbReference>
<evidence type="ECO:0000313" key="3">
    <source>
        <dbReference type="Proteomes" id="UP000184465"/>
    </source>
</evidence>
<dbReference type="InterPro" id="IPR005230">
    <property type="entry name" value="TraB_bac"/>
</dbReference>
<dbReference type="CDD" id="cd14726">
    <property type="entry name" value="TraB_PrgY-like"/>
    <property type="match status" value="1"/>
</dbReference>
<evidence type="ECO:0000313" key="2">
    <source>
        <dbReference type="EMBL" id="SHK33152.1"/>
    </source>
</evidence>
<accession>A0A1M6RL28</accession>